<dbReference type="Gene3D" id="3.40.50.2000">
    <property type="entry name" value="Glycogen Phosphorylase B"/>
    <property type="match status" value="2"/>
</dbReference>
<evidence type="ECO:0000313" key="4">
    <source>
        <dbReference type="EMBL" id="KJL40342.1"/>
    </source>
</evidence>
<gene>
    <name evidence="4" type="primary">mshA_6</name>
    <name evidence="4" type="ORF">RS82_03671</name>
</gene>
<dbReference type="Proteomes" id="UP000034098">
    <property type="component" value="Unassembled WGS sequence"/>
</dbReference>
<keyword evidence="2 4" id="KW-0808">Transferase</keyword>
<dbReference type="AlphaFoldDB" id="A0A0M2H715"/>
<dbReference type="RefSeq" id="WP_045302029.1">
    <property type="nucleotide sequence ID" value="NZ_JYJA01000040.1"/>
</dbReference>
<dbReference type="SUPFAM" id="SSF53756">
    <property type="entry name" value="UDP-Glycosyltransferase/glycogen phosphorylase"/>
    <property type="match status" value="1"/>
</dbReference>
<evidence type="ECO:0000256" key="2">
    <source>
        <dbReference type="ARBA" id="ARBA00022679"/>
    </source>
</evidence>
<proteinExistence type="predicted"/>
<dbReference type="GO" id="GO:0102710">
    <property type="term" value="F:D-inositol-3-phosphate glycosyltransferase activity"/>
    <property type="evidence" value="ECO:0007669"/>
    <property type="project" value="UniProtKB-EC"/>
</dbReference>
<evidence type="ECO:0000313" key="5">
    <source>
        <dbReference type="Proteomes" id="UP000034098"/>
    </source>
</evidence>
<dbReference type="CDD" id="cd03801">
    <property type="entry name" value="GT4_PimA-like"/>
    <property type="match status" value="1"/>
</dbReference>
<evidence type="ECO:0000259" key="3">
    <source>
        <dbReference type="Pfam" id="PF13439"/>
    </source>
</evidence>
<organism evidence="4 5">
    <name type="scientific">Microbacterium trichothecenolyticum</name>
    <name type="common">Aureobacterium trichothecenolyticum</name>
    <dbReference type="NCBI Taxonomy" id="69370"/>
    <lineage>
        <taxon>Bacteria</taxon>
        <taxon>Bacillati</taxon>
        <taxon>Actinomycetota</taxon>
        <taxon>Actinomycetes</taxon>
        <taxon>Micrococcales</taxon>
        <taxon>Microbacteriaceae</taxon>
        <taxon>Microbacterium</taxon>
    </lineage>
</organism>
<dbReference type="PANTHER" id="PTHR12526:SF636">
    <property type="entry name" value="BLL3647 PROTEIN"/>
    <property type="match status" value="1"/>
</dbReference>
<evidence type="ECO:0000256" key="1">
    <source>
        <dbReference type="ARBA" id="ARBA00022676"/>
    </source>
</evidence>
<reference evidence="4 5" key="1">
    <citation type="submission" date="2015-02" db="EMBL/GenBank/DDBJ databases">
        <title>Draft genome sequences of ten Microbacterium spp. with emphasis on heavy metal contaminated environments.</title>
        <authorList>
            <person name="Corretto E."/>
        </authorList>
    </citation>
    <scope>NUCLEOTIDE SEQUENCE [LARGE SCALE GENOMIC DNA]</scope>
    <source>
        <strain evidence="4 5">DSM 8608</strain>
    </source>
</reference>
<keyword evidence="5" id="KW-1185">Reference proteome</keyword>
<dbReference type="EMBL" id="JYJA01000040">
    <property type="protein sequence ID" value="KJL40342.1"/>
    <property type="molecule type" value="Genomic_DNA"/>
</dbReference>
<protein>
    <submittedName>
        <fullName evidence="4">D-inositol-3-phosphate glycosyltransferase</fullName>
        <ecNumber evidence="4">2.4.1.250</ecNumber>
    </submittedName>
</protein>
<name>A0A0M2H715_MICTR</name>
<dbReference type="PATRIC" id="fig|69370.6.peg.3738"/>
<dbReference type="OrthoDB" id="3371840at2"/>
<dbReference type="Pfam" id="PF13692">
    <property type="entry name" value="Glyco_trans_1_4"/>
    <property type="match status" value="1"/>
</dbReference>
<dbReference type="InterPro" id="IPR028098">
    <property type="entry name" value="Glyco_trans_4-like_N"/>
</dbReference>
<keyword evidence="1 4" id="KW-0328">Glycosyltransferase</keyword>
<dbReference type="PANTHER" id="PTHR12526">
    <property type="entry name" value="GLYCOSYLTRANSFERASE"/>
    <property type="match status" value="1"/>
</dbReference>
<sequence>MRVLLSFPHAIGAPGIGWTAWNQADSLIRAGLEVHVVAGSVGRPVEGAASVTTSLAVGPTRIPHRAVGRERAFRWHDGVARAVLRRTPVDVVHLWPLAPGLTATEARTRGIAAVREAPNTHTRHAWDVVSAEIERLGLTGADRTAHTENTAHLAMEQAEWDAATGVLAPSEAVADSFIAQGFDPRRVFRHRYGYRPGTRRAAVRSAEARPLRAVYVGLAEPRKGLHHALDAWLASSASQRGTFTVVGRMLPGYAAHLGDRLDHPSVRVVGFRDDVPAALAASDVLVLPTLEEGSALVTYEAQAMGAVPLVSTAAGAVIDDDVHGLLHAPGDAATLCAHFDRLAADRSELARLSGNALAHAGELTWDAAAESLVQAYRDAVAVSEGVPDAIPV</sequence>
<feature type="domain" description="Glycosyltransferase subfamily 4-like N-terminal" evidence="3">
    <location>
        <begin position="15"/>
        <end position="187"/>
    </location>
</feature>
<dbReference type="Pfam" id="PF13439">
    <property type="entry name" value="Glyco_transf_4"/>
    <property type="match status" value="1"/>
</dbReference>
<dbReference type="EC" id="2.4.1.250" evidence="4"/>
<comment type="caution">
    <text evidence="4">The sequence shown here is derived from an EMBL/GenBank/DDBJ whole genome shotgun (WGS) entry which is preliminary data.</text>
</comment>
<accession>A0A0M2H715</accession>